<dbReference type="GO" id="GO:0003700">
    <property type="term" value="F:DNA-binding transcription factor activity"/>
    <property type="evidence" value="ECO:0007669"/>
    <property type="project" value="TreeGrafter"/>
</dbReference>
<dbReference type="PROSITE" id="PS00356">
    <property type="entry name" value="HTH_LACI_1"/>
    <property type="match status" value="1"/>
</dbReference>
<keyword evidence="1" id="KW-0805">Transcription regulation</keyword>
<dbReference type="PANTHER" id="PTHR30146:SF153">
    <property type="entry name" value="LACTOSE OPERON REPRESSOR"/>
    <property type="match status" value="1"/>
</dbReference>
<organism evidence="5 6">
    <name type="scientific">Micromonospora coxensis</name>
    <dbReference type="NCBI Taxonomy" id="356852"/>
    <lineage>
        <taxon>Bacteria</taxon>
        <taxon>Bacillati</taxon>
        <taxon>Actinomycetota</taxon>
        <taxon>Actinomycetes</taxon>
        <taxon>Micromonosporales</taxon>
        <taxon>Micromonosporaceae</taxon>
        <taxon>Micromonospora</taxon>
    </lineage>
</organism>
<dbReference type="PROSITE" id="PS50932">
    <property type="entry name" value="HTH_LACI_2"/>
    <property type="match status" value="1"/>
</dbReference>
<dbReference type="PRINTS" id="PR00036">
    <property type="entry name" value="HTHLACI"/>
</dbReference>
<evidence type="ECO:0000259" key="4">
    <source>
        <dbReference type="PROSITE" id="PS50932"/>
    </source>
</evidence>
<dbReference type="SUPFAM" id="SSF53822">
    <property type="entry name" value="Periplasmic binding protein-like I"/>
    <property type="match status" value="1"/>
</dbReference>
<dbReference type="EMBL" id="LT607753">
    <property type="protein sequence ID" value="SCG37685.1"/>
    <property type="molecule type" value="Genomic_DNA"/>
</dbReference>
<dbReference type="Gene3D" id="3.40.50.2300">
    <property type="match status" value="2"/>
</dbReference>
<accession>A0A1C5GV86</accession>
<dbReference type="PANTHER" id="PTHR30146">
    <property type="entry name" value="LACI-RELATED TRANSCRIPTIONAL REPRESSOR"/>
    <property type="match status" value="1"/>
</dbReference>
<keyword evidence="2" id="KW-0238">DNA-binding</keyword>
<dbReference type="CDD" id="cd01392">
    <property type="entry name" value="HTH_LacI"/>
    <property type="match status" value="1"/>
</dbReference>
<name>A0A1C5GV86_9ACTN</name>
<dbReference type="CDD" id="cd01574">
    <property type="entry name" value="PBP1_LacI"/>
    <property type="match status" value="1"/>
</dbReference>
<dbReference type="InterPro" id="IPR028082">
    <property type="entry name" value="Peripla_BP_I"/>
</dbReference>
<dbReference type="Pfam" id="PF13377">
    <property type="entry name" value="Peripla_BP_3"/>
    <property type="match status" value="1"/>
</dbReference>
<evidence type="ECO:0000256" key="1">
    <source>
        <dbReference type="ARBA" id="ARBA00023015"/>
    </source>
</evidence>
<keyword evidence="3" id="KW-0804">Transcription</keyword>
<keyword evidence="6" id="KW-1185">Reference proteome</keyword>
<protein>
    <submittedName>
        <fullName evidence="5">Transcriptional regulator, LacI family</fullName>
    </submittedName>
</protein>
<evidence type="ECO:0000313" key="6">
    <source>
        <dbReference type="Proteomes" id="UP000198215"/>
    </source>
</evidence>
<evidence type="ECO:0000313" key="5">
    <source>
        <dbReference type="EMBL" id="SCG37685.1"/>
    </source>
</evidence>
<dbReference type="Gene3D" id="1.10.260.40">
    <property type="entry name" value="lambda repressor-like DNA-binding domains"/>
    <property type="match status" value="1"/>
</dbReference>
<dbReference type="GO" id="GO:0000976">
    <property type="term" value="F:transcription cis-regulatory region binding"/>
    <property type="evidence" value="ECO:0007669"/>
    <property type="project" value="TreeGrafter"/>
</dbReference>
<dbReference type="Proteomes" id="UP000198215">
    <property type="component" value="Chromosome I"/>
</dbReference>
<dbReference type="SUPFAM" id="SSF47413">
    <property type="entry name" value="lambda repressor-like DNA-binding domains"/>
    <property type="match status" value="1"/>
</dbReference>
<evidence type="ECO:0000256" key="3">
    <source>
        <dbReference type="ARBA" id="ARBA00023163"/>
    </source>
</evidence>
<dbReference type="SMART" id="SM00354">
    <property type="entry name" value="HTH_LACI"/>
    <property type="match status" value="1"/>
</dbReference>
<dbReference type="InterPro" id="IPR046335">
    <property type="entry name" value="LacI/GalR-like_sensor"/>
</dbReference>
<evidence type="ECO:0000256" key="2">
    <source>
        <dbReference type="ARBA" id="ARBA00023125"/>
    </source>
</evidence>
<gene>
    <name evidence="5" type="ORF">GA0070614_0422</name>
</gene>
<dbReference type="InterPro" id="IPR000843">
    <property type="entry name" value="HTH_LacI"/>
</dbReference>
<proteinExistence type="predicted"/>
<dbReference type="AlphaFoldDB" id="A0A1C5GV86"/>
<reference evidence="6" key="1">
    <citation type="submission" date="2016-06" db="EMBL/GenBank/DDBJ databases">
        <authorList>
            <person name="Varghese N."/>
            <person name="Submissions Spin"/>
        </authorList>
    </citation>
    <scope>NUCLEOTIDE SEQUENCE [LARGE SCALE GENOMIC DNA]</scope>
    <source>
        <strain evidence="6">DSM 45161</strain>
    </source>
</reference>
<dbReference type="Pfam" id="PF00356">
    <property type="entry name" value="LacI"/>
    <property type="match status" value="1"/>
</dbReference>
<dbReference type="InterPro" id="IPR010982">
    <property type="entry name" value="Lambda_DNA-bd_dom_sf"/>
</dbReference>
<feature type="domain" description="HTH lacI-type" evidence="4">
    <location>
        <begin position="18"/>
        <end position="72"/>
    </location>
</feature>
<sequence length="344" mass="36366">MTSRAPARTDGPDRGRTPVMRDVARLAGVSHQTVSRVLNGHASVSDSTRERVELAIAQLGYRRNVSARALITKRTNTLGVVSVSAQQYGPASTLSAISHAARQAGYFVSVVALDVVDRSSMRAAIDHLMAAAVDGVVVIAPVRAAVEAVAGLPGPVPLVMVEAQDGEQSVPGIDQAGGARAATRHLLELGHSTVVHIRGPLDWFEADARANGWLSELTAARAPVPQVLVGDWSSRSGYEAGRRILEQPHVTAVFAANDQMALGVLHALDEAGRSVPGDISVVGFDDLPESEFFHPPLTTVRQDFAEVGRRCITEIIARIDGTCPSPTGLIDPELIVRSSTAAPR</sequence>